<protein>
    <submittedName>
        <fullName evidence="3">Uncharacterized protein</fullName>
    </submittedName>
</protein>
<proteinExistence type="predicted"/>
<feature type="transmembrane region" description="Helical" evidence="2">
    <location>
        <begin position="31"/>
        <end position="53"/>
    </location>
</feature>
<name>A0A9W7F288_9STRA</name>
<feature type="compositionally biased region" description="Basic and acidic residues" evidence="1">
    <location>
        <begin position="153"/>
        <end position="196"/>
    </location>
</feature>
<feature type="compositionally biased region" description="Basic residues" evidence="1">
    <location>
        <begin position="206"/>
        <end position="217"/>
    </location>
</feature>
<organism evidence="3 4">
    <name type="scientific">Triparma verrucosa</name>
    <dbReference type="NCBI Taxonomy" id="1606542"/>
    <lineage>
        <taxon>Eukaryota</taxon>
        <taxon>Sar</taxon>
        <taxon>Stramenopiles</taxon>
        <taxon>Ochrophyta</taxon>
        <taxon>Bolidophyceae</taxon>
        <taxon>Parmales</taxon>
        <taxon>Triparmaceae</taxon>
        <taxon>Triparma</taxon>
    </lineage>
</organism>
<feature type="compositionally biased region" description="Basic and acidic residues" evidence="1">
    <location>
        <begin position="117"/>
        <end position="129"/>
    </location>
</feature>
<feature type="region of interest" description="Disordered" evidence="1">
    <location>
        <begin position="116"/>
        <end position="217"/>
    </location>
</feature>
<feature type="compositionally biased region" description="Low complexity" evidence="1">
    <location>
        <begin position="1"/>
        <end position="17"/>
    </location>
</feature>
<comment type="caution">
    <text evidence="3">The sequence shown here is derived from an EMBL/GenBank/DDBJ whole genome shotgun (WGS) entry which is preliminary data.</text>
</comment>
<keyword evidence="4" id="KW-1185">Reference proteome</keyword>
<feature type="compositionally biased region" description="Basic and acidic residues" evidence="1">
    <location>
        <begin position="92"/>
        <end position="107"/>
    </location>
</feature>
<keyword evidence="2" id="KW-0472">Membrane</keyword>
<evidence type="ECO:0000256" key="1">
    <source>
        <dbReference type="SAM" id="MobiDB-lite"/>
    </source>
</evidence>
<accession>A0A9W7F288</accession>
<dbReference type="Proteomes" id="UP001165160">
    <property type="component" value="Unassembled WGS sequence"/>
</dbReference>
<dbReference type="EMBL" id="BRXX01000214">
    <property type="protein sequence ID" value="GMH98293.1"/>
    <property type="molecule type" value="Genomic_DNA"/>
</dbReference>
<feature type="region of interest" description="Disordered" evidence="1">
    <location>
        <begin position="92"/>
        <end position="111"/>
    </location>
</feature>
<gene>
    <name evidence="3" type="ORF">TrVE_jg6143</name>
</gene>
<dbReference type="AlphaFoldDB" id="A0A9W7F288"/>
<keyword evidence="2" id="KW-0812">Transmembrane</keyword>
<evidence type="ECO:0000313" key="4">
    <source>
        <dbReference type="Proteomes" id="UP001165160"/>
    </source>
</evidence>
<evidence type="ECO:0000313" key="3">
    <source>
        <dbReference type="EMBL" id="GMH98293.1"/>
    </source>
</evidence>
<sequence>MLRRSNNPTASNASSSPDDSKNLRTSSPLTYLLYFVVMVIGAGSAIRLSHFLLNRNVAVGQNAEENIYWGGGVDSPRSGDPEHDQPARLKKEYEPQHREHHDHRDLPKQGIHKKMNKRGEHNNENDNGRHLPSGHHPPPLKSKVHNPYTPPNEDGKAFDEDKFASDFLSHDVHPEPVGIREEWKQKTGVGRKEKIRGPGVFDARHNPRKNHLRQGKG</sequence>
<feature type="region of interest" description="Disordered" evidence="1">
    <location>
        <begin position="1"/>
        <end position="23"/>
    </location>
</feature>
<keyword evidence="2" id="KW-1133">Transmembrane helix</keyword>
<reference evidence="4" key="1">
    <citation type="journal article" date="2023" name="Commun. Biol.">
        <title>Genome analysis of Parmales, the sister group of diatoms, reveals the evolutionary specialization of diatoms from phago-mixotrophs to photoautotrophs.</title>
        <authorList>
            <person name="Ban H."/>
            <person name="Sato S."/>
            <person name="Yoshikawa S."/>
            <person name="Yamada K."/>
            <person name="Nakamura Y."/>
            <person name="Ichinomiya M."/>
            <person name="Sato N."/>
            <person name="Blanc-Mathieu R."/>
            <person name="Endo H."/>
            <person name="Kuwata A."/>
            <person name="Ogata H."/>
        </authorList>
    </citation>
    <scope>NUCLEOTIDE SEQUENCE [LARGE SCALE GENOMIC DNA]</scope>
    <source>
        <strain evidence="4">NIES 3699</strain>
    </source>
</reference>
<evidence type="ECO:0000256" key="2">
    <source>
        <dbReference type="SAM" id="Phobius"/>
    </source>
</evidence>